<feature type="transmembrane region" description="Helical" evidence="5">
    <location>
        <begin position="12"/>
        <end position="44"/>
    </location>
</feature>
<dbReference type="KEGG" id="mcos:GM418_20060"/>
<comment type="similarity">
    <text evidence="5">Belongs to the 4-toluene sulfonate uptake permease (TSUP) (TC 2.A.102) family.</text>
</comment>
<dbReference type="Pfam" id="PF01925">
    <property type="entry name" value="TauE"/>
    <property type="match status" value="1"/>
</dbReference>
<keyword evidence="7" id="KW-1185">Reference proteome</keyword>
<reference evidence="6 7" key="1">
    <citation type="submission" date="2019-11" db="EMBL/GenBank/DDBJ databases">
        <authorList>
            <person name="Zheng R.K."/>
            <person name="Sun C.M."/>
        </authorList>
    </citation>
    <scope>NUCLEOTIDE SEQUENCE [LARGE SCALE GENOMIC DNA]</scope>
    <source>
        <strain evidence="6 7">WC007</strain>
    </source>
</reference>
<feature type="transmembrane region" description="Helical" evidence="5">
    <location>
        <begin position="186"/>
        <end position="207"/>
    </location>
</feature>
<dbReference type="RefSeq" id="WP_158869020.1">
    <property type="nucleotide sequence ID" value="NZ_CP046401.1"/>
</dbReference>
<dbReference type="PANTHER" id="PTHR43701">
    <property type="entry name" value="MEMBRANE TRANSPORTER PROTEIN MJ0441-RELATED"/>
    <property type="match status" value="1"/>
</dbReference>
<comment type="subcellular location">
    <subcellularLocation>
        <location evidence="5">Cell membrane</location>
        <topology evidence="5">Multi-pass membrane protein</topology>
    </subcellularLocation>
    <subcellularLocation>
        <location evidence="1">Membrane</location>
        <topology evidence="1">Multi-pass membrane protein</topology>
    </subcellularLocation>
</comment>
<dbReference type="InterPro" id="IPR002781">
    <property type="entry name" value="TM_pro_TauE-like"/>
</dbReference>
<organism evidence="6 7">
    <name type="scientific">Maribellus comscasis</name>
    <dbReference type="NCBI Taxonomy" id="2681766"/>
    <lineage>
        <taxon>Bacteria</taxon>
        <taxon>Pseudomonadati</taxon>
        <taxon>Bacteroidota</taxon>
        <taxon>Bacteroidia</taxon>
        <taxon>Marinilabiliales</taxon>
        <taxon>Prolixibacteraceae</taxon>
        <taxon>Maribellus</taxon>
    </lineage>
</organism>
<evidence type="ECO:0000256" key="1">
    <source>
        <dbReference type="ARBA" id="ARBA00004141"/>
    </source>
</evidence>
<evidence type="ECO:0000256" key="4">
    <source>
        <dbReference type="ARBA" id="ARBA00023136"/>
    </source>
</evidence>
<dbReference type="Proteomes" id="UP000428260">
    <property type="component" value="Chromosome"/>
</dbReference>
<dbReference type="InterPro" id="IPR051598">
    <property type="entry name" value="TSUP/Inactive_protease-like"/>
</dbReference>
<feature type="transmembrane region" description="Helical" evidence="5">
    <location>
        <begin position="213"/>
        <end position="235"/>
    </location>
</feature>
<evidence type="ECO:0000256" key="3">
    <source>
        <dbReference type="ARBA" id="ARBA00022989"/>
    </source>
</evidence>
<dbReference type="GO" id="GO:0005886">
    <property type="term" value="C:plasma membrane"/>
    <property type="evidence" value="ECO:0007669"/>
    <property type="project" value="UniProtKB-SubCell"/>
</dbReference>
<keyword evidence="2 5" id="KW-0812">Transmembrane</keyword>
<evidence type="ECO:0000256" key="2">
    <source>
        <dbReference type="ARBA" id="ARBA00022692"/>
    </source>
</evidence>
<evidence type="ECO:0000256" key="5">
    <source>
        <dbReference type="RuleBase" id="RU363041"/>
    </source>
</evidence>
<dbReference type="PANTHER" id="PTHR43701:SF2">
    <property type="entry name" value="MEMBRANE TRANSPORTER PROTEIN YJNA-RELATED"/>
    <property type="match status" value="1"/>
</dbReference>
<evidence type="ECO:0000313" key="7">
    <source>
        <dbReference type="Proteomes" id="UP000428260"/>
    </source>
</evidence>
<protein>
    <recommendedName>
        <fullName evidence="5">Probable membrane transporter protein</fullName>
    </recommendedName>
</protein>
<sequence>MIEFSEIQNIYFILPILGFIIGLFGTMVGGGGGFFFLPILTLLLKVPAQTAVITSLAATLPICIVGSLGHYSKNNIDFKVAVLFMVTGIIGAFIGAEITNRISDLALKTAFGVYSILIALNMVFSAGRKNVEREGEKTRISPRSLKTFKGSFFGMAAGLITGTFGTSGTAPVLAGLFSMKIPFRMVIGTSLLVVLVNTFFAVGAHFIVGKIDLTLVIFLTAGSTIGAILGPRLLVKIQIDKSENKAKYAYAIIMVAIGILMILGRN</sequence>
<dbReference type="EMBL" id="CP046401">
    <property type="protein sequence ID" value="QGY45881.1"/>
    <property type="molecule type" value="Genomic_DNA"/>
</dbReference>
<keyword evidence="3 5" id="KW-1133">Transmembrane helix</keyword>
<feature type="transmembrane region" description="Helical" evidence="5">
    <location>
        <begin position="78"/>
        <end position="98"/>
    </location>
</feature>
<gene>
    <name evidence="6" type="ORF">GM418_20060</name>
</gene>
<name>A0A6I6JTR2_9BACT</name>
<dbReference type="AlphaFoldDB" id="A0A6I6JTR2"/>
<proteinExistence type="inferred from homology"/>
<feature type="transmembrane region" description="Helical" evidence="5">
    <location>
        <begin position="152"/>
        <end position="174"/>
    </location>
</feature>
<evidence type="ECO:0000313" key="6">
    <source>
        <dbReference type="EMBL" id="QGY45881.1"/>
    </source>
</evidence>
<feature type="transmembrane region" description="Helical" evidence="5">
    <location>
        <begin position="51"/>
        <end position="72"/>
    </location>
</feature>
<feature type="transmembrane region" description="Helical" evidence="5">
    <location>
        <begin position="247"/>
        <end position="264"/>
    </location>
</feature>
<feature type="transmembrane region" description="Helical" evidence="5">
    <location>
        <begin position="105"/>
        <end position="124"/>
    </location>
</feature>
<keyword evidence="5" id="KW-1003">Cell membrane</keyword>
<accession>A0A6I6JTR2</accession>
<keyword evidence="4 5" id="KW-0472">Membrane</keyword>